<feature type="region of interest" description="Disordered" evidence="1">
    <location>
        <begin position="133"/>
        <end position="159"/>
    </location>
</feature>
<sequence>MKLPEGVVLLDSLGDLQPDNTYPILVCGSHCGGNRALAAQVKYCHVQAVFLNSAGVGKNHAGIRGLNHYEAENVLACAVDQNSAEIGISLDTWESGIISHMNPKAEAAGIQIGDSVKEAVHKLSSIIQITSSTEKNEAADSPVKDETKNSSSKPELKVQTQTQIDGIDITVTDSITFLNENNAGDIVICGSHGGMSAGHYAQKRGVKAVFFNDAGIGKNNAGVKSLESLSEAGILACTVDCMSAEIFNGQDILDNGIITVCNVLAKDRGITEKMTVKESIKLLK</sequence>
<reference evidence="2" key="1">
    <citation type="submission" date="2022-10" db="EMBL/GenBank/DDBJ databases">
        <authorList>
            <person name="Yu W.X."/>
        </authorList>
    </citation>
    <scope>NUCLEOTIDE SEQUENCE</scope>
    <source>
        <strain evidence="2">AAT</strain>
    </source>
</reference>
<evidence type="ECO:0000256" key="1">
    <source>
        <dbReference type="SAM" id="MobiDB-lite"/>
    </source>
</evidence>
<feature type="compositionally biased region" description="Polar residues" evidence="1">
    <location>
        <begin position="149"/>
        <end position="159"/>
    </location>
</feature>
<name>A0AAE3M4X4_9BACT</name>
<organism evidence="2 3">
    <name type="scientific">Plebeiibacterium sediminum</name>
    <dbReference type="NCBI Taxonomy" id="2992112"/>
    <lineage>
        <taxon>Bacteria</taxon>
        <taxon>Pseudomonadati</taxon>
        <taxon>Bacteroidota</taxon>
        <taxon>Bacteroidia</taxon>
        <taxon>Marinilabiliales</taxon>
        <taxon>Marinilabiliaceae</taxon>
        <taxon>Plebeiibacterium</taxon>
    </lineage>
</organism>
<dbReference type="Proteomes" id="UP001209229">
    <property type="component" value="Unassembled WGS sequence"/>
</dbReference>
<evidence type="ECO:0000313" key="3">
    <source>
        <dbReference type="Proteomes" id="UP001209229"/>
    </source>
</evidence>
<accession>A0AAE3M4X4</accession>
<dbReference type="AlphaFoldDB" id="A0AAE3M4X4"/>
<dbReference type="EMBL" id="JAPDPJ010000026">
    <property type="protein sequence ID" value="MCW3787267.1"/>
    <property type="molecule type" value="Genomic_DNA"/>
</dbReference>
<dbReference type="RefSeq" id="WP_301190832.1">
    <property type="nucleotide sequence ID" value="NZ_JAPDPJ010000026.1"/>
</dbReference>
<comment type="caution">
    <text evidence="2">The sequence shown here is derived from an EMBL/GenBank/DDBJ whole genome shotgun (WGS) entry which is preliminary data.</text>
</comment>
<keyword evidence="3" id="KW-1185">Reference proteome</keyword>
<proteinExistence type="predicted"/>
<protein>
    <submittedName>
        <fullName evidence="2">Uncharacterized protein</fullName>
    </submittedName>
</protein>
<feature type="compositionally biased region" description="Basic and acidic residues" evidence="1">
    <location>
        <begin position="134"/>
        <end position="148"/>
    </location>
</feature>
<evidence type="ECO:0000313" key="2">
    <source>
        <dbReference type="EMBL" id="MCW3787267.1"/>
    </source>
</evidence>
<gene>
    <name evidence="2" type="ORF">OM075_12365</name>
</gene>